<dbReference type="Proteomes" id="UP000604046">
    <property type="component" value="Unassembled WGS sequence"/>
</dbReference>
<dbReference type="Pfam" id="PF17784">
    <property type="entry name" value="Sulfotransfer_4"/>
    <property type="match status" value="1"/>
</dbReference>
<dbReference type="InterPro" id="IPR040632">
    <property type="entry name" value="Sulfotransfer_4"/>
</dbReference>
<dbReference type="InterPro" id="IPR027417">
    <property type="entry name" value="P-loop_NTPase"/>
</dbReference>
<keyword evidence="2" id="KW-1185">Reference proteome</keyword>
<comment type="caution">
    <text evidence="1">The sequence shown here is derived from an EMBL/GenBank/DDBJ whole genome shotgun (WGS) entry which is preliminary data.</text>
</comment>
<accession>A0A812TUS6</accession>
<evidence type="ECO:0000313" key="1">
    <source>
        <dbReference type="EMBL" id="CAE7543376.1"/>
    </source>
</evidence>
<dbReference type="OrthoDB" id="408152at2759"/>
<reference evidence="1" key="1">
    <citation type="submission" date="2021-02" db="EMBL/GenBank/DDBJ databases">
        <authorList>
            <person name="Dougan E. K."/>
            <person name="Rhodes N."/>
            <person name="Thang M."/>
            <person name="Chan C."/>
        </authorList>
    </citation>
    <scope>NUCLEOTIDE SEQUENCE</scope>
</reference>
<proteinExistence type="predicted"/>
<name>A0A812TUS6_9DINO</name>
<dbReference type="AlphaFoldDB" id="A0A812TUS6"/>
<gene>
    <name evidence="1" type="primary">set5</name>
    <name evidence="1" type="ORF">SNAT2548_LOCUS30469</name>
</gene>
<dbReference type="PANTHER" id="PTHR36978:SF4">
    <property type="entry name" value="P-LOOP CONTAINING NUCLEOSIDE TRIPHOSPHATE HYDROLASE PROTEIN"/>
    <property type="match status" value="1"/>
</dbReference>
<dbReference type="PANTHER" id="PTHR36978">
    <property type="entry name" value="P-LOOP CONTAINING NUCLEOTIDE TRIPHOSPHATE HYDROLASE"/>
    <property type="match status" value="1"/>
</dbReference>
<organism evidence="1 2">
    <name type="scientific">Symbiodinium natans</name>
    <dbReference type="NCBI Taxonomy" id="878477"/>
    <lineage>
        <taxon>Eukaryota</taxon>
        <taxon>Sar</taxon>
        <taxon>Alveolata</taxon>
        <taxon>Dinophyceae</taxon>
        <taxon>Suessiales</taxon>
        <taxon>Symbiodiniaceae</taxon>
        <taxon>Symbiodinium</taxon>
    </lineage>
</organism>
<dbReference type="Gene3D" id="3.40.50.300">
    <property type="entry name" value="P-loop containing nucleotide triphosphate hydrolases"/>
    <property type="match status" value="1"/>
</dbReference>
<protein>
    <submittedName>
        <fullName evidence="1">Set5 protein</fullName>
    </submittedName>
</protein>
<sequence length="271" mass="31313">MAGSRLSKFLLYNIMVRGFGLEVLDVGPPRTGTQSIADALTKLGLNVLHSGFMQSSRPVACRHLYANGTNESMIELFEGYDAAADEPLFLEYEFVRDTYPNSKFVLPLEPMEKWWNSTKHYWNSMYFRYERNKIRGLKVKREKQELEAWLDGFWTGHFGATFANDKCVAVRYWGCRFDRLHGMSDDERKNCQSGYEAHVAHVKQVIPPERLLIFNLSDGWRPLCQFLGKPVPNEPFPHDDFIGIYDEQAELNEAGTTLLQVDIEPTWTEEL</sequence>
<evidence type="ECO:0000313" key="2">
    <source>
        <dbReference type="Proteomes" id="UP000604046"/>
    </source>
</evidence>
<dbReference type="SUPFAM" id="SSF52540">
    <property type="entry name" value="P-loop containing nucleoside triphosphate hydrolases"/>
    <property type="match status" value="1"/>
</dbReference>
<dbReference type="EMBL" id="CAJNDS010002608">
    <property type="protein sequence ID" value="CAE7543376.1"/>
    <property type="molecule type" value="Genomic_DNA"/>
</dbReference>